<accession>A0A916L8Y0</accession>
<reference evidence="2" key="1">
    <citation type="submission" date="2015-03" db="EMBL/GenBank/DDBJ databases">
        <authorList>
            <consortium name="Pathogen Informatics"/>
        </authorList>
    </citation>
    <scope>NUCLEOTIDE SEQUENCE [LARGE SCALE GENOMIC DNA]</scope>
    <source>
        <strain evidence="2">N09902308</strain>
    </source>
</reference>
<organism evidence="1 2">
    <name type="scientific">Mycobacterium tuberculosis</name>
    <dbReference type="NCBI Taxonomy" id="1773"/>
    <lineage>
        <taxon>Bacteria</taxon>
        <taxon>Bacillati</taxon>
        <taxon>Actinomycetota</taxon>
        <taxon>Actinomycetes</taxon>
        <taxon>Mycobacteriales</taxon>
        <taxon>Mycobacteriaceae</taxon>
        <taxon>Mycobacterium</taxon>
        <taxon>Mycobacterium tuberculosis complex</taxon>
    </lineage>
</organism>
<sequence>MSVAARQFAEAGDACHSGHVVADSGLHQPVGYPGGLQKSASQFSFTELTAAIPISLRINVPRQSKDGSAVVAHGEPEL</sequence>
<protein>
    <submittedName>
        <fullName evidence="1">Uncharacterized protein</fullName>
    </submittedName>
</protein>
<dbReference type="AlphaFoldDB" id="A0A916L8Y0"/>
<gene>
    <name evidence="1" type="ORF">ERS007739_00926</name>
</gene>
<evidence type="ECO:0000313" key="1">
    <source>
        <dbReference type="EMBL" id="COX24126.1"/>
    </source>
</evidence>
<evidence type="ECO:0000313" key="2">
    <source>
        <dbReference type="Proteomes" id="UP000039021"/>
    </source>
</evidence>
<proteinExistence type="predicted"/>
<dbReference type="EMBL" id="CSBK01000308">
    <property type="protein sequence ID" value="COX24126.1"/>
    <property type="molecule type" value="Genomic_DNA"/>
</dbReference>
<comment type="caution">
    <text evidence="1">The sequence shown here is derived from an EMBL/GenBank/DDBJ whole genome shotgun (WGS) entry which is preliminary data.</text>
</comment>
<name>A0A916L8Y0_MYCTX</name>
<dbReference type="Proteomes" id="UP000039021">
    <property type="component" value="Unassembled WGS sequence"/>
</dbReference>